<protein>
    <submittedName>
        <fullName evidence="5">CBS synthase</fullName>
    </submittedName>
</protein>
<dbReference type="PANTHER" id="PTHR10314">
    <property type="entry name" value="CYSTATHIONINE BETA-SYNTHASE"/>
    <property type="match status" value="1"/>
</dbReference>
<feature type="non-terminal residue" evidence="5">
    <location>
        <position position="96"/>
    </location>
</feature>
<keyword evidence="3" id="KW-0663">Pyridoxal phosphate</keyword>
<evidence type="ECO:0000313" key="6">
    <source>
        <dbReference type="Proteomes" id="UP000525205"/>
    </source>
</evidence>
<dbReference type="Pfam" id="PF00291">
    <property type="entry name" value="PALP"/>
    <property type="match status" value="1"/>
</dbReference>
<dbReference type="AlphaFoldDB" id="A0A7K8PSS3"/>
<sequence length="96" mass="10377">YRNASNPLTHYDTTAEEILQQCEGKIDMLVAGAGTGGTITGISRKLKEKCPGCKIIGVDPEGSILAIPEELNKTDKTMYEVEGIGYDFVPTVLDRS</sequence>
<keyword evidence="6" id="KW-1185">Reference proteome</keyword>
<feature type="non-terminal residue" evidence="5">
    <location>
        <position position="1"/>
    </location>
</feature>
<accession>A0A7K8PSS3</accession>
<dbReference type="Proteomes" id="UP000525205">
    <property type="component" value="Unassembled WGS sequence"/>
</dbReference>
<comment type="caution">
    <text evidence="5">The sequence shown here is derived from an EMBL/GenBank/DDBJ whole genome shotgun (WGS) entry which is preliminary data.</text>
</comment>
<gene>
    <name evidence="5" type="primary">Cbs_2</name>
    <name evidence="5" type="ORF">COCCOC_R09787</name>
</gene>
<comment type="similarity">
    <text evidence="2">Belongs to the cysteine synthase/cystathionine beta-synthase family.</text>
</comment>
<dbReference type="Gene3D" id="3.40.50.1100">
    <property type="match status" value="1"/>
</dbReference>
<dbReference type="GO" id="GO:0009069">
    <property type="term" value="P:serine family amino acid metabolic process"/>
    <property type="evidence" value="ECO:0007669"/>
    <property type="project" value="UniProtKB-ARBA"/>
</dbReference>
<dbReference type="InterPro" id="IPR001926">
    <property type="entry name" value="TrpB-like_PALP"/>
</dbReference>
<dbReference type="GO" id="GO:0044272">
    <property type="term" value="P:sulfur compound biosynthetic process"/>
    <property type="evidence" value="ECO:0007669"/>
    <property type="project" value="UniProtKB-ARBA"/>
</dbReference>
<organism evidence="5 6">
    <name type="scientific">Cochlearius cochlearius</name>
    <name type="common">Boat-billed heron</name>
    <dbReference type="NCBI Taxonomy" id="110676"/>
    <lineage>
        <taxon>Eukaryota</taxon>
        <taxon>Metazoa</taxon>
        <taxon>Chordata</taxon>
        <taxon>Craniata</taxon>
        <taxon>Vertebrata</taxon>
        <taxon>Euteleostomi</taxon>
        <taxon>Archelosauria</taxon>
        <taxon>Archosauria</taxon>
        <taxon>Dinosauria</taxon>
        <taxon>Saurischia</taxon>
        <taxon>Theropoda</taxon>
        <taxon>Coelurosauria</taxon>
        <taxon>Aves</taxon>
        <taxon>Neognathae</taxon>
        <taxon>Neoaves</taxon>
        <taxon>Aequornithes</taxon>
        <taxon>Pelecaniformes</taxon>
        <taxon>Ardeidae</taxon>
        <taxon>Cochlearius</taxon>
    </lineage>
</organism>
<evidence type="ECO:0000313" key="5">
    <source>
        <dbReference type="EMBL" id="NXE82433.1"/>
    </source>
</evidence>
<name>A0A7K8PSS3_COCCO</name>
<evidence type="ECO:0000256" key="1">
    <source>
        <dbReference type="ARBA" id="ARBA00001933"/>
    </source>
</evidence>
<dbReference type="GO" id="GO:0006534">
    <property type="term" value="P:cysteine metabolic process"/>
    <property type="evidence" value="ECO:0007669"/>
    <property type="project" value="UniProtKB-ARBA"/>
</dbReference>
<comment type="cofactor">
    <cofactor evidence="1">
        <name>pyridoxal 5'-phosphate</name>
        <dbReference type="ChEBI" id="CHEBI:597326"/>
    </cofactor>
</comment>
<evidence type="ECO:0000256" key="2">
    <source>
        <dbReference type="ARBA" id="ARBA00007103"/>
    </source>
</evidence>
<dbReference type="SUPFAM" id="SSF53686">
    <property type="entry name" value="Tryptophan synthase beta subunit-like PLP-dependent enzymes"/>
    <property type="match status" value="1"/>
</dbReference>
<dbReference type="FunFam" id="3.40.50.1100:FF:000118">
    <property type="entry name" value="Related to CYS4-cystathionine beta-synthase"/>
    <property type="match status" value="1"/>
</dbReference>
<dbReference type="EMBL" id="VWPP01000607">
    <property type="protein sequence ID" value="NXE82433.1"/>
    <property type="molecule type" value="Genomic_DNA"/>
</dbReference>
<dbReference type="InterPro" id="IPR036052">
    <property type="entry name" value="TrpB-like_PALP_sf"/>
</dbReference>
<dbReference type="InterPro" id="IPR050214">
    <property type="entry name" value="Cys_Synth/Cystath_Beta-Synth"/>
</dbReference>
<proteinExistence type="inferred from homology"/>
<evidence type="ECO:0000259" key="4">
    <source>
        <dbReference type="Pfam" id="PF00291"/>
    </source>
</evidence>
<reference evidence="5 6" key="1">
    <citation type="submission" date="2019-09" db="EMBL/GenBank/DDBJ databases">
        <title>Bird 10,000 Genomes (B10K) Project - Family phase.</title>
        <authorList>
            <person name="Zhang G."/>
        </authorList>
    </citation>
    <scope>NUCLEOTIDE SEQUENCE [LARGE SCALE GENOMIC DNA]</scope>
    <source>
        <strain evidence="5">B10K-CU-031-03</strain>
        <tissue evidence="5">Muscle</tissue>
    </source>
</reference>
<evidence type="ECO:0000256" key="3">
    <source>
        <dbReference type="ARBA" id="ARBA00022898"/>
    </source>
</evidence>
<feature type="domain" description="Tryptophan synthase beta chain-like PALP" evidence="4">
    <location>
        <begin position="1"/>
        <end position="92"/>
    </location>
</feature>